<reference evidence="1" key="1">
    <citation type="submission" date="2022-03" db="EMBL/GenBank/DDBJ databases">
        <title>De novo assembled genomes of Belliella spp. (Cyclobacteriaceae) strains.</title>
        <authorList>
            <person name="Szabo A."/>
            <person name="Korponai K."/>
            <person name="Felfoldi T."/>
        </authorList>
    </citation>
    <scope>NUCLEOTIDE SEQUENCE</scope>
    <source>
        <strain evidence="1">DSM 111904</strain>
    </source>
</reference>
<dbReference type="RefSeq" id="WP_241350189.1">
    <property type="nucleotide sequence ID" value="NZ_JAKZGP010000113.1"/>
</dbReference>
<dbReference type="Proteomes" id="UP001165489">
    <property type="component" value="Unassembled WGS sequence"/>
</dbReference>
<gene>
    <name evidence="1" type="ORF">MM239_20425</name>
</gene>
<evidence type="ECO:0000313" key="2">
    <source>
        <dbReference type="Proteomes" id="UP001165489"/>
    </source>
</evidence>
<name>A0ABS9V5R9_9BACT</name>
<dbReference type="EMBL" id="JAKZGP010000113">
    <property type="protein sequence ID" value="MCH7411764.1"/>
    <property type="molecule type" value="Genomic_DNA"/>
</dbReference>
<accession>A0ABS9V5R9</accession>
<evidence type="ECO:0000313" key="1">
    <source>
        <dbReference type="EMBL" id="MCH7411764.1"/>
    </source>
</evidence>
<comment type="caution">
    <text evidence="1">The sequence shown here is derived from an EMBL/GenBank/DDBJ whole genome shotgun (WGS) entry which is preliminary data.</text>
</comment>
<sequence>MDQSLNLRVPNKLVKPHTMVVEMNLKEDDPSRFKINRDKIINRGDTFDFAVGKKSLVRAKLILDSFVKAVEKRGLKIMNCEGITFLLISEEKIQIRLWEKSRFLEQDENSCGFRDQELSGELYFQYMRRCTCVEKQWGDTPYSKLEEKLGRVNGSLEYIGKKEHEQRLIREEYWREYERKQVIIKEENAKKEAEFSDFKGLLGQSIRWERTQAIRKYINCVEVNPNSTIQGIKDRDEWISWAKAKADWYDPTTSCDDIYLNEFSSFHEELLEGKKRLDRNNVCKL</sequence>
<organism evidence="1 2">
    <name type="scientific">Belliella filtrata</name>
    <dbReference type="NCBI Taxonomy" id="2923435"/>
    <lineage>
        <taxon>Bacteria</taxon>
        <taxon>Pseudomonadati</taxon>
        <taxon>Bacteroidota</taxon>
        <taxon>Cytophagia</taxon>
        <taxon>Cytophagales</taxon>
        <taxon>Cyclobacteriaceae</taxon>
        <taxon>Belliella</taxon>
    </lineage>
</organism>
<protein>
    <submittedName>
        <fullName evidence="1">Uncharacterized protein</fullName>
    </submittedName>
</protein>
<proteinExistence type="predicted"/>
<keyword evidence="2" id="KW-1185">Reference proteome</keyword>